<comment type="caution">
    <text evidence="2">The sequence shown here is derived from an EMBL/GenBank/DDBJ whole genome shotgun (WGS) entry which is preliminary data.</text>
</comment>
<feature type="compositionally biased region" description="Basic and acidic residues" evidence="1">
    <location>
        <begin position="19"/>
        <end position="32"/>
    </location>
</feature>
<feature type="compositionally biased region" description="Basic and acidic residues" evidence="1">
    <location>
        <begin position="44"/>
        <end position="61"/>
    </location>
</feature>
<feature type="compositionally biased region" description="Basic residues" evidence="1">
    <location>
        <begin position="33"/>
        <end position="42"/>
    </location>
</feature>
<accession>A0ABD2M0I7</accession>
<evidence type="ECO:0000313" key="3">
    <source>
        <dbReference type="Proteomes" id="UP001620626"/>
    </source>
</evidence>
<proteinExistence type="predicted"/>
<keyword evidence="3" id="KW-1185">Reference proteome</keyword>
<evidence type="ECO:0000313" key="2">
    <source>
        <dbReference type="EMBL" id="KAL3121028.1"/>
    </source>
</evidence>
<protein>
    <submittedName>
        <fullName evidence="2">Uncharacterized protein</fullName>
    </submittedName>
</protein>
<organism evidence="2 3">
    <name type="scientific">Heterodera trifolii</name>
    <dbReference type="NCBI Taxonomy" id="157864"/>
    <lineage>
        <taxon>Eukaryota</taxon>
        <taxon>Metazoa</taxon>
        <taxon>Ecdysozoa</taxon>
        <taxon>Nematoda</taxon>
        <taxon>Chromadorea</taxon>
        <taxon>Rhabditida</taxon>
        <taxon>Tylenchina</taxon>
        <taxon>Tylenchomorpha</taxon>
        <taxon>Tylenchoidea</taxon>
        <taxon>Heteroderidae</taxon>
        <taxon>Heteroderinae</taxon>
        <taxon>Heterodera</taxon>
    </lineage>
</organism>
<dbReference type="AlphaFoldDB" id="A0ABD2M0I7"/>
<dbReference type="Proteomes" id="UP001620626">
    <property type="component" value="Unassembled WGS sequence"/>
</dbReference>
<sequence>MFDIAAEKWELVFCAAETAKGEERRREREGNGRKTHGKRNQSKAKGEKPNKAKGRDDERSRAKQKHLAATVRSFDHISNNW</sequence>
<name>A0ABD2M0I7_9BILA</name>
<reference evidence="2 3" key="1">
    <citation type="submission" date="2024-10" db="EMBL/GenBank/DDBJ databases">
        <authorList>
            <person name="Kim D."/>
        </authorList>
    </citation>
    <scope>NUCLEOTIDE SEQUENCE [LARGE SCALE GENOMIC DNA]</scope>
    <source>
        <strain evidence="2">BH-2024</strain>
    </source>
</reference>
<gene>
    <name evidence="2" type="ORF">niasHT_005288</name>
</gene>
<evidence type="ECO:0000256" key="1">
    <source>
        <dbReference type="SAM" id="MobiDB-lite"/>
    </source>
</evidence>
<feature type="region of interest" description="Disordered" evidence="1">
    <location>
        <begin position="19"/>
        <end position="81"/>
    </location>
</feature>
<dbReference type="EMBL" id="JBICBT010000200">
    <property type="protein sequence ID" value="KAL3121028.1"/>
    <property type="molecule type" value="Genomic_DNA"/>
</dbReference>